<feature type="region of interest" description="Disordered" evidence="1">
    <location>
        <begin position="82"/>
        <end position="109"/>
    </location>
</feature>
<evidence type="ECO:0000313" key="3">
    <source>
        <dbReference type="EMBL" id="TKA28617.1"/>
    </source>
</evidence>
<gene>
    <name evidence="3" type="ORF">B0A50_02944</name>
</gene>
<accession>A0A4U0U1E8</accession>
<dbReference type="EMBL" id="NAJL01000017">
    <property type="protein sequence ID" value="TKA28617.1"/>
    <property type="molecule type" value="Genomic_DNA"/>
</dbReference>
<keyword evidence="4" id="KW-1185">Reference proteome</keyword>
<dbReference type="InterPro" id="IPR057227">
    <property type="entry name" value="DUF7905"/>
</dbReference>
<dbReference type="Pfam" id="PF25482">
    <property type="entry name" value="DUF7905"/>
    <property type="match status" value="1"/>
</dbReference>
<feature type="region of interest" description="Disordered" evidence="1">
    <location>
        <begin position="26"/>
        <end position="67"/>
    </location>
</feature>
<dbReference type="OrthoDB" id="4739136at2759"/>
<organism evidence="3 4">
    <name type="scientific">Salinomyces thailandicus</name>
    <dbReference type="NCBI Taxonomy" id="706561"/>
    <lineage>
        <taxon>Eukaryota</taxon>
        <taxon>Fungi</taxon>
        <taxon>Dikarya</taxon>
        <taxon>Ascomycota</taxon>
        <taxon>Pezizomycotina</taxon>
        <taxon>Dothideomycetes</taxon>
        <taxon>Dothideomycetidae</taxon>
        <taxon>Mycosphaerellales</taxon>
        <taxon>Teratosphaeriaceae</taxon>
        <taxon>Salinomyces</taxon>
    </lineage>
</organism>
<comment type="caution">
    <text evidence="3">The sequence shown here is derived from an EMBL/GenBank/DDBJ whole genome shotgun (WGS) entry which is preliminary data.</text>
</comment>
<feature type="region of interest" description="Disordered" evidence="1">
    <location>
        <begin position="354"/>
        <end position="384"/>
    </location>
</feature>
<dbReference type="AlphaFoldDB" id="A0A4U0U1E8"/>
<reference evidence="3 4" key="1">
    <citation type="submission" date="2017-03" db="EMBL/GenBank/DDBJ databases">
        <title>Genomes of endolithic fungi from Antarctica.</title>
        <authorList>
            <person name="Coleine C."/>
            <person name="Masonjones S."/>
            <person name="Stajich J.E."/>
        </authorList>
    </citation>
    <scope>NUCLEOTIDE SEQUENCE [LARGE SCALE GENOMIC DNA]</scope>
    <source>
        <strain evidence="3 4">CCFEE 6315</strain>
    </source>
</reference>
<protein>
    <recommendedName>
        <fullName evidence="2">DUF7905 domain-containing protein</fullName>
    </recommendedName>
</protein>
<proteinExistence type="predicted"/>
<name>A0A4U0U1E8_9PEZI</name>
<evidence type="ECO:0000256" key="1">
    <source>
        <dbReference type="SAM" id="MobiDB-lite"/>
    </source>
</evidence>
<evidence type="ECO:0000259" key="2">
    <source>
        <dbReference type="Pfam" id="PF25482"/>
    </source>
</evidence>
<evidence type="ECO:0000313" key="4">
    <source>
        <dbReference type="Proteomes" id="UP000308549"/>
    </source>
</evidence>
<sequence>MADHFEFAGDKEWDLDDGTSTWDEYYMYGTRTPPHESGDEQQVVASQGREQGEHYSPSRQQPGSHDQFYQHSRVPPIARAIRAQENISPRKWQTSGEPKKASRRLPPPRLTALDDNAAQAAWRAHAEPVDQIRIPVGLILPADKGQRRYRHEEIAHHHGTFILGKHEQGHGGNKTCGIWGEPGAVARTKDAIRKWVEDETSGRNSERSASFTKVVSLTPANMEKAEKRWAKEVTKQRYRQDPAPNARFGAVGSFHWPVDDCKPEEVLGGSSEALDPIRMDCSCYIGFNSMLGVFRVMGKASAVQLGLQRLRQTCFQISAKHVAPVRLYLLWWPQSFVPLYVYLQDYERPAITSPQDVKRAKPGYSPRGEDDMEDEERSKCAASDTKTNTERVRSLILNMLTKLHYYHGSIQMRIRFGTFIFRQFKAPKDDLYDLKEYESMTRESQFQADVTREFGDKPTEDALLASFQQTTGLIAPSDPTTSALAHVKPTYSATFTFSNKASGSVGELRLTVEWQEVSDNVDRRDATCEQTYTGWTRLDRDTDSPTPLLDVSLTNLNSGKAWQFDVVASQPVEEWRVPQQLQKFARNLSIDLAKAKSEEPFVRYNAYVPNLRSEQQRVTHRYTLVRSDFTLELSRFQNLVHNQRVDVAGSLLSAAPGGQAIIYEHRWSLQVYRPEWNNMFMQNERLSIGRAAGWSDDAATWFPDDANPDSTGDEGLGWEQLVDKLARIEAVVTRAQAEAYVDK</sequence>
<feature type="compositionally biased region" description="Polar residues" evidence="1">
    <location>
        <begin position="85"/>
        <end position="96"/>
    </location>
</feature>
<feature type="domain" description="DUF7905" evidence="2">
    <location>
        <begin position="381"/>
        <end position="705"/>
    </location>
</feature>
<dbReference type="Proteomes" id="UP000308549">
    <property type="component" value="Unassembled WGS sequence"/>
</dbReference>
<feature type="compositionally biased region" description="Polar residues" evidence="1">
    <location>
        <begin position="57"/>
        <end position="67"/>
    </location>
</feature>